<dbReference type="EMBL" id="ML993583">
    <property type="protein sequence ID" value="KAF2171570.1"/>
    <property type="molecule type" value="Genomic_DNA"/>
</dbReference>
<accession>A0A6A6CZE3</accession>
<name>A0A6A6CZE3_ZASCE</name>
<dbReference type="RefSeq" id="XP_033672459.1">
    <property type="nucleotide sequence ID" value="XM_033804605.1"/>
</dbReference>
<reference evidence="1" key="1">
    <citation type="journal article" date="2020" name="Stud. Mycol.">
        <title>101 Dothideomycetes genomes: a test case for predicting lifestyles and emergence of pathogens.</title>
        <authorList>
            <person name="Haridas S."/>
            <person name="Albert R."/>
            <person name="Binder M."/>
            <person name="Bloem J."/>
            <person name="Labutti K."/>
            <person name="Salamov A."/>
            <person name="Andreopoulos B."/>
            <person name="Baker S."/>
            <person name="Barry K."/>
            <person name="Bills G."/>
            <person name="Bluhm B."/>
            <person name="Cannon C."/>
            <person name="Castanera R."/>
            <person name="Culley D."/>
            <person name="Daum C."/>
            <person name="Ezra D."/>
            <person name="Gonzalez J."/>
            <person name="Henrissat B."/>
            <person name="Kuo A."/>
            <person name="Liang C."/>
            <person name="Lipzen A."/>
            <person name="Lutzoni F."/>
            <person name="Magnuson J."/>
            <person name="Mondo S."/>
            <person name="Nolan M."/>
            <person name="Ohm R."/>
            <person name="Pangilinan J."/>
            <person name="Park H.-J."/>
            <person name="Ramirez L."/>
            <person name="Alfaro M."/>
            <person name="Sun H."/>
            <person name="Tritt A."/>
            <person name="Yoshinaga Y."/>
            <person name="Zwiers L.-H."/>
            <person name="Turgeon B."/>
            <person name="Goodwin S."/>
            <person name="Spatafora J."/>
            <person name="Crous P."/>
            <person name="Grigoriev I."/>
        </authorList>
    </citation>
    <scope>NUCLEOTIDE SEQUENCE</scope>
    <source>
        <strain evidence="1">ATCC 36951</strain>
    </source>
</reference>
<dbReference type="GeneID" id="54557877"/>
<evidence type="ECO:0000313" key="2">
    <source>
        <dbReference type="Proteomes" id="UP000799537"/>
    </source>
</evidence>
<evidence type="ECO:0000313" key="1">
    <source>
        <dbReference type="EMBL" id="KAF2171570.1"/>
    </source>
</evidence>
<dbReference type="Proteomes" id="UP000799537">
    <property type="component" value="Unassembled WGS sequence"/>
</dbReference>
<gene>
    <name evidence="1" type="ORF">M409DRAFT_18682</name>
</gene>
<dbReference type="AlphaFoldDB" id="A0A6A6CZE3"/>
<keyword evidence="2" id="KW-1185">Reference proteome</keyword>
<protein>
    <submittedName>
        <fullName evidence="1">Uncharacterized protein</fullName>
    </submittedName>
</protein>
<organism evidence="1 2">
    <name type="scientific">Zasmidium cellare ATCC 36951</name>
    <dbReference type="NCBI Taxonomy" id="1080233"/>
    <lineage>
        <taxon>Eukaryota</taxon>
        <taxon>Fungi</taxon>
        <taxon>Dikarya</taxon>
        <taxon>Ascomycota</taxon>
        <taxon>Pezizomycotina</taxon>
        <taxon>Dothideomycetes</taxon>
        <taxon>Dothideomycetidae</taxon>
        <taxon>Mycosphaerellales</taxon>
        <taxon>Mycosphaerellaceae</taxon>
        <taxon>Zasmidium</taxon>
    </lineage>
</organism>
<proteinExistence type="predicted"/>
<sequence>MADIRALRVDEAVAGSGIGTAPPRCHSILPAPEATSGLIGRIIINARANRKTVTTVERRALQSNLDNAIFRRNITSLTLYFQLQLLKFGVNLLPAYIALT</sequence>